<evidence type="ECO:0000313" key="7">
    <source>
        <dbReference type="Proteomes" id="UP000632222"/>
    </source>
</evidence>
<evidence type="ECO:0000256" key="3">
    <source>
        <dbReference type="ARBA" id="ARBA00023239"/>
    </source>
</evidence>
<keyword evidence="3 4" id="KW-0456">Lyase</keyword>
<protein>
    <recommendedName>
        <fullName evidence="4">L-threonine dehydratase</fullName>
        <ecNumber evidence="4">4.3.1.19</ecNumber>
    </recommendedName>
    <alternativeName>
        <fullName evidence="4">Threonine deaminase</fullName>
    </alternativeName>
</protein>
<evidence type="ECO:0000256" key="2">
    <source>
        <dbReference type="ARBA" id="ARBA00022898"/>
    </source>
</evidence>
<comment type="caution">
    <text evidence="6">The sequence shown here is derived from an EMBL/GenBank/DDBJ whole genome shotgun (WGS) entry which is preliminary data.</text>
</comment>
<dbReference type="PANTHER" id="PTHR48078:SF11">
    <property type="entry name" value="THREONINE DEHYDRATASE, MITOCHONDRIAL"/>
    <property type="match status" value="1"/>
</dbReference>
<keyword evidence="4" id="KW-0100">Branched-chain amino acid biosynthesis</keyword>
<evidence type="ECO:0000256" key="1">
    <source>
        <dbReference type="ARBA" id="ARBA00001933"/>
    </source>
</evidence>
<dbReference type="Gene3D" id="3.40.50.1100">
    <property type="match status" value="2"/>
</dbReference>
<evidence type="ECO:0000313" key="6">
    <source>
        <dbReference type="EMBL" id="GGJ50738.1"/>
    </source>
</evidence>
<organism evidence="6 7">
    <name type="scientific">Deinococcus roseus</name>
    <dbReference type="NCBI Taxonomy" id="392414"/>
    <lineage>
        <taxon>Bacteria</taxon>
        <taxon>Thermotogati</taxon>
        <taxon>Deinococcota</taxon>
        <taxon>Deinococci</taxon>
        <taxon>Deinococcales</taxon>
        <taxon>Deinococcaceae</taxon>
        <taxon>Deinococcus</taxon>
    </lineage>
</organism>
<accession>A0ABQ2DBX8</accession>
<proteinExistence type="inferred from homology"/>
<feature type="domain" description="Tryptophan synthase beta chain-like PALP" evidence="5">
    <location>
        <begin position="14"/>
        <end position="300"/>
    </location>
</feature>
<dbReference type="CDD" id="cd01562">
    <property type="entry name" value="Thr-dehyd"/>
    <property type="match status" value="1"/>
</dbReference>
<dbReference type="PANTHER" id="PTHR48078">
    <property type="entry name" value="THREONINE DEHYDRATASE, MITOCHONDRIAL-RELATED"/>
    <property type="match status" value="1"/>
</dbReference>
<reference evidence="7" key="1">
    <citation type="journal article" date="2019" name="Int. J. Syst. Evol. Microbiol.">
        <title>The Global Catalogue of Microorganisms (GCM) 10K type strain sequencing project: providing services to taxonomists for standard genome sequencing and annotation.</title>
        <authorList>
            <consortium name="The Broad Institute Genomics Platform"/>
            <consortium name="The Broad Institute Genome Sequencing Center for Infectious Disease"/>
            <person name="Wu L."/>
            <person name="Ma J."/>
        </authorList>
    </citation>
    <scope>NUCLEOTIDE SEQUENCE [LARGE SCALE GENOMIC DNA]</scope>
    <source>
        <strain evidence="7">JCM 14370</strain>
    </source>
</reference>
<keyword evidence="7" id="KW-1185">Reference proteome</keyword>
<dbReference type="Proteomes" id="UP000632222">
    <property type="component" value="Unassembled WGS sequence"/>
</dbReference>
<dbReference type="InterPro" id="IPR036052">
    <property type="entry name" value="TrpB-like_PALP_sf"/>
</dbReference>
<keyword evidence="4" id="KW-0028">Amino-acid biosynthesis</keyword>
<dbReference type="InterPro" id="IPR005787">
    <property type="entry name" value="Thr_deHydtase_biosynth"/>
</dbReference>
<name>A0ABQ2DBX8_9DEIO</name>
<comment type="catalytic activity">
    <reaction evidence="4">
        <text>L-threonine = 2-oxobutanoate + NH4(+)</text>
        <dbReference type="Rhea" id="RHEA:22108"/>
        <dbReference type="ChEBI" id="CHEBI:16763"/>
        <dbReference type="ChEBI" id="CHEBI:28938"/>
        <dbReference type="ChEBI" id="CHEBI:57926"/>
        <dbReference type="EC" id="4.3.1.19"/>
    </reaction>
</comment>
<comment type="similarity">
    <text evidence="4">Belongs to the serine/threonine dehydratase family.</text>
</comment>
<gene>
    <name evidence="4" type="primary">ilvA</name>
    <name evidence="6" type="ORF">GCM10008938_40900</name>
</gene>
<sequence>MEQVLKTRVYDLALETPLQEARTLSRELKNRILFKREDMQPIHSFKVRGACQKISTLSDAEKARGIITVSAGNHAQGVAYTAHHLGLRAVVVMPEIAPQIKVQSVRDWGSEVILYGQNVTEAEQYARKLQQEQNLTFVHPYDDPLVIAGQATVGLELLRQAPAEPYTVFIPVGGGGLIAGIATVLKAIRPDIKVVGVEPENADAMIRSIQAGHQVRLDHLDTFVDAVAVKQAGFHPFRLAQQHVDDWVTVSNHEVCLAIRDIYNNTRTFMEPGGALGTAGLKKYVQEKGLTGQTLITITSGANADFDRIREVAQRLFDGQRPVGEKGVVL</sequence>
<comment type="subunit">
    <text evidence="4">Homotetramer.</text>
</comment>
<comment type="pathway">
    <text evidence="4">Amino-acid biosynthesis; L-isoleucine biosynthesis; 2-oxobutanoate from L-threonine: step 1/1.</text>
</comment>
<comment type="cofactor">
    <cofactor evidence="1 4">
        <name>pyridoxal 5'-phosphate</name>
        <dbReference type="ChEBI" id="CHEBI:597326"/>
    </cofactor>
</comment>
<dbReference type="EC" id="4.3.1.19" evidence="4"/>
<dbReference type="SUPFAM" id="SSF53686">
    <property type="entry name" value="Tryptophan synthase beta subunit-like PLP-dependent enzymes"/>
    <property type="match status" value="1"/>
</dbReference>
<dbReference type="NCBIfam" id="TIGR01124">
    <property type="entry name" value="ilvA_2Cterm"/>
    <property type="match status" value="1"/>
</dbReference>
<evidence type="ECO:0000259" key="5">
    <source>
        <dbReference type="Pfam" id="PF00291"/>
    </source>
</evidence>
<evidence type="ECO:0000256" key="4">
    <source>
        <dbReference type="RuleBase" id="RU362012"/>
    </source>
</evidence>
<dbReference type="Pfam" id="PF00291">
    <property type="entry name" value="PALP"/>
    <property type="match status" value="1"/>
</dbReference>
<keyword evidence="4" id="KW-0412">Isoleucine biosynthesis</keyword>
<dbReference type="InterPro" id="IPR001926">
    <property type="entry name" value="TrpB-like_PALP"/>
</dbReference>
<comment type="function">
    <text evidence="4">Catalyzes the anaerobic formation of alpha-ketobutyrate and ammonia from threonine in a two-step reaction. The first step involved a dehydration of threonine and a production of enamine intermediates (aminocrotonate), which tautomerizes to its imine form (iminobutyrate). Both intermediates are unstable and short-lived. The second step is the nonenzymatic hydrolysis of the enamine/imine intermediates to form 2-ketobutyrate and free ammonia. In the low water environment of the cell, the second step is accelerated by RidA.</text>
</comment>
<dbReference type="InterPro" id="IPR050147">
    <property type="entry name" value="Ser/Thr_Dehydratase"/>
</dbReference>
<dbReference type="EMBL" id="BMOD01000022">
    <property type="protein sequence ID" value="GGJ50738.1"/>
    <property type="molecule type" value="Genomic_DNA"/>
</dbReference>
<keyword evidence="2 4" id="KW-0663">Pyridoxal phosphate</keyword>